<dbReference type="GO" id="GO:0070914">
    <property type="term" value="P:UV-damage excision repair"/>
    <property type="evidence" value="ECO:0007669"/>
    <property type="project" value="TreeGrafter"/>
</dbReference>
<evidence type="ECO:0000256" key="1">
    <source>
        <dbReference type="ARBA" id="ARBA00004123"/>
    </source>
</evidence>
<keyword evidence="6" id="KW-0862">Zinc</keyword>
<dbReference type="PANTHER" id="PTHR10142:SF0">
    <property type="entry name" value="DNA REPAIR PROTEIN COMPLEMENTING XP-A CELLS"/>
    <property type="match status" value="1"/>
</dbReference>
<evidence type="ECO:0000256" key="9">
    <source>
        <dbReference type="ARBA" id="ARBA00023242"/>
    </source>
</evidence>
<dbReference type="CDD" id="cd21077">
    <property type="entry name" value="DBD_Rad14"/>
    <property type="match status" value="1"/>
</dbReference>
<evidence type="ECO:0000313" key="14">
    <source>
        <dbReference type="Proteomes" id="UP000031516"/>
    </source>
</evidence>
<evidence type="ECO:0000256" key="5">
    <source>
        <dbReference type="ARBA" id="ARBA00022771"/>
    </source>
</evidence>
<dbReference type="PROSITE" id="PS00753">
    <property type="entry name" value="XPA_2"/>
    <property type="match status" value="1"/>
</dbReference>
<dbReference type="NCBIfam" id="TIGR00598">
    <property type="entry name" value="rad14"/>
    <property type="match status" value="1"/>
</dbReference>
<dbReference type="FunFam" id="3.90.530.10:FF:000003">
    <property type="entry name" value="Dna repair rad14 protein"/>
    <property type="match status" value="1"/>
</dbReference>
<dbReference type="AlphaFoldDB" id="A0A0A8L963"/>
<dbReference type="GO" id="GO:0008270">
    <property type="term" value="F:zinc ion binding"/>
    <property type="evidence" value="ECO:0007669"/>
    <property type="project" value="UniProtKB-KW"/>
</dbReference>
<dbReference type="InterPro" id="IPR022658">
    <property type="entry name" value="XPA_CS"/>
</dbReference>
<keyword evidence="9" id="KW-0539">Nucleus</keyword>
<evidence type="ECO:0000256" key="11">
    <source>
        <dbReference type="SAM" id="MobiDB-lite"/>
    </source>
</evidence>
<dbReference type="EMBL" id="CCBQ010000045">
    <property type="protein sequence ID" value="CDO95626.1"/>
    <property type="molecule type" value="Genomic_DNA"/>
</dbReference>
<keyword evidence="5" id="KW-0863">Zinc-finger</keyword>
<organism evidence="13 14">
    <name type="scientific">Kluyveromyces dobzhanskii CBS 2104</name>
    <dbReference type="NCBI Taxonomy" id="1427455"/>
    <lineage>
        <taxon>Eukaryota</taxon>
        <taxon>Fungi</taxon>
        <taxon>Dikarya</taxon>
        <taxon>Ascomycota</taxon>
        <taxon>Saccharomycotina</taxon>
        <taxon>Saccharomycetes</taxon>
        <taxon>Saccharomycetales</taxon>
        <taxon>Saccharomycetaceae</taxon>
        <taxon>Kluyveromyces</taxon>
    </lineage>
</organism>
<evidence type="ECO:0000256" key="6">
    <source>
        <dbReference type="ARBA" id="ARBA00022833"/>
    </source>
</evidence>
<dbReference type="OrthoDB" id="5368863at2759"/>
<dbReference type="InterPro" id="IPR022656">
    <property type="entry name" value="XPA_C"/>
</dbReference>
<dbReference type="GO" id="GO:1901255">
    <property type="term" value="P:nucleotide-excision repair involved in interstrand cross-link repair"/>
    <property type="evidence" value="ECO:0007669"/>
    <property type="project" value="TreeGrafter"/>
</dbReference>
<keyword evidence="8" id="KW-0234">DNA repair</keyword>
<protein>
    <recommendedName>
        <fullName evidence="10">DNA repair protein RAD14</fullName>
    </recommendedName>
</protein>
<evidence type="ECO:0000256" key="2">
    <source>
        <dbReference type="ARBA" id="ARBA00005548"/>
    </source>
</evidence>
<evidence type="ECO:0000256" key="4">
    <source>
        <dbReference type="ARBA" id="ARBA00022763"/>
    </source>
</evidence>
<dbReference type="InterPro" id="IPR037129">
    <property type="entry name" value="XPA_sf"/>
</dbReference>
<keyword evidence="3" id="KW-0479">Metal-binding</keyword>
<dbReference type="InterPro" id="IPR009061">
    <property type="entry name" value="DNA-bd_dom_put_sf"/>
</dbReference>
<comment type="caution">
    <text evidence="13">The sequence shown here is derived from an EMBL/GenBank/DDBJ whole genome shotgun (WGS) entry which is preliminary data.</text>
</comment>
<evidence type="ECO:0000256" key="7">
    <source>
        <dbReference type="ARBA" id="ARBA00023125"/>
    </source>
</evidence>
<feature type="domain" description="XPA C-terminal" evidence="12">
    <location>
        <begin position="220"/>
        <end position="270"/>
    </location>
</feature>
<evidence type="ECO:0000313" key="13">
    <source>
        <dbReference type="EMBL" id="CDO95626.1"/>
    </source>
</evidence>
<keyword evidence="4" id="KW-0227">DNA damage</keyword>
<dbReference type="GO" id="GO:0003684">
    <property type="term" value="F:damaged DNA binding"/>
    <property type="evidence" value="ECO:0007669"/>
    <property type="project" value="InterPro"/>
</dbReference>
<evidence type="ECO:0000256" key="8">
    <source>
        <dbReference type="ARBA" id="ARBA00023204"/>
    </source>
</evidence>
<evidence type="ECO:0000256" key="3">
    <source>
        <dbReference type="ARBA" id="ARBA00022723"/>
    </source>
</evidence>
<dbReference type="GO" id="GO:0006284">
    <property type="term" value="P:base-excision repair"/>
    <property type="evidence" value="ECO:0007669"/>
    <property type="project" value="TreeGrafter"/>
</dbReference>
<dbReference type="GO" id="GO:0000110">
    <property type="term" value="C:nucleotide-excision repair factor 1 complex"/>
    <property type="evidence" value="ECO:0007669"/>
    <property type="project" value="TreeGrafter"/>
</dbReference>
<keyword evidence="7" id="KW-0238">DNA-binding</keyword>
<proteinExistence type="inferred from homology"/>
<dbReference type="Proteomes" id="UP000031516">
    <property type="component" value="Unassembled WGS sequence"/>
</dbReference>
<dbReference type="GO" id="GO:0000715">
    <property type="term" value="P:nucleotide-excision repair, DNA damage recognition"/>
    <property type="evidence" value="ECO:0007669"/>
    <property type="project" value="TreeGrafter"/>
</dbReference>
<dbReference type="Pfam" id="PF05181">
    <property type="entry name" value="XPA_C"/>
    <property type="match status" value="1"/>
</dbReference>
<sequence length="368" mass="42937">MEKCTRAMNLSEQQKQQIVCNEISANYSTALARLKQRGIIKTPSKPSECQQNKPTTQAAENANNKRSFEPTAEQKKAIQANREKALERLRQRQLNLRDASSNENPSIEHQARPLDKIRPSVRRQDYIEYDFSTMKNSYGGFINSEDAQDGLDAKKAKTLEDWQEEQKNRRMLFEEEMPAFNISSAPRCDECQINIEMDPLMMKVFHLQICKTCVKNHPEKYSLLTKTECKEDYFLTDPELSDEALLDRLDKPNPHSGTFSRMQLFVRCQVEEFAFKKWGGEEGLDKEWQRREEGRSVRREKKYQQKLKEMRLKTRAQEYTTRLKEFKHGKKHVHEYSDAIDGGVNEDGVKVQRRRCLGCGLEAEEIGL</sequence>
<comment type="similarity">
    <text evidence="2">Belongs to the XPA family.</text>
</comment>
<reference evidence="13 14" key="1">
    <citation type="submission" date="2014-03" db="EMBL/GenBank/DDBJ databases">
        <title>The genome of Kluyveromyces dobzhanskii.</title>
        <authorList>
            <person name="Nystedt B."/>
            <person name="Astrom S."/>
        </authorList>
    </citation>
    <scope>NUCLEOTIDE SEQUENCE [LARGE SCALE GENOMIC DNA]</scope>
    <source>
        <strain evidence="13 14">CBS 2104</strain>
    </source>
</reference>
<keyword evidence="14" id="KW-1185">Reference proteome</keyword>
<dbReference type="SUPFAM" id="SSF46955">
    <property type="entry name" value="Putative DNA-binding domain"/>
    <property type="match status" value="1"/>
</dbReference>
<feature type="compositionally biased region" description="Polar residues" evidence="11">
    <location>
        <begin position="44"/>
        <end position="65"/>
    </location>
</feature>
<evidence type="ECO:0000256" key="10">
    <source>
        <dbReference type="ARBA" id="ARBA00072989"/>
    </source>
</evidence>
<gene>
    <name evidence="13" type="ORF">KLDO_g3860</name>
</gene>
<dbReference type="PANTHER" id="PTHR10142">
    <property type="entry name" value="DNA REPAIR PROTEIN COMPLEMENTING XP-A CELLS"/>
    <property type="match status" value="1"/>
</dbReference>
<feature type="region of interest" description="Disordered" evidence="11">
    <location>
        <begin position="42"/>
        <end position="73"/>
    </location>
</feature>
<comment type="subcellular location">
    <subcellularLocation>
        <location evidence="1">Nucleus</location>
    </subcellularLocation>
</comment>
<dbReference type="Gene3D" id="3.90.530.10">
    <property type="entry name" value="XPA C-terminal domain"/>
    <property type="match status" value="1"/>
</dbReference>
<name>A0A0A8L963_9SACH</name>
<accession>A0A0A8L963</accession>
<evidence type="ECO:0000259" key="12">
    <source>
        <dbReference type="Pfam" id="PF05181"/>
    </source>
</evidence>
<dbReference type="InterPro" id="IPR000465">
    <property type="entry name" value="XPA/RAD14"/>
</dbReference>